<sequence length="474" mass="52508">MASPGIWRTSTGASFHPPCARRSTRMRAARSASPSARTTPEISPGWPRNCLPTTSRRCPASKSTPTWLLGACQSNGARGAPCRRAPRSVLARKSASAAGTAMAPCHQPHPKPQQPRRQRNRRADRPTRRRGAHDRLLRLQPLDRPVRSTFQPLFAPRRTPAATFGRVPANLGRCRRGLPLRCTSLHVSPEGSLVMAAVRHLDLEEHLTERDVRILEDLERFRLLTTRQLQRLHFPAEPLGPHVTVSGATRGTTRVLNRLETRGAITRPARRIGGIKHGSAVTIWQLGPAGDRYLRARRGEPRRRRYDEPGLTFAAHTLAVADIAVSLLEQAHARRLELLELELEPANWRSFNGSGASVITLKPDLLVVTADANTETHSFIEVDRATEHLPAVLRKCHTYQRHWRTGIEQQTRDLYPAVVWIVPGIDRAQKIREAIAADRGLDPGLFTIITGEHTLATLAPYGSSSSLIPKGGIT</sequence>
<name>A0A4V1R2C8_9MICO</name>
<dbReference type="AlphaFoldDB" id="A0A4V1R2C8"/>
<dbReference type="InterPro" id="IPR025855">
    <property type="entry name" value="Replic_Relax"/>
</dbReference>
<feature type="compositionally biased region" description="Low complexity" evidence="1">
    <location>
        <begin position="29"/>
        <end position="39"/>
    </location>
</feature>
<proteinExistence type="predicted"/>
<keyword evidence="3" id="KW-1185">Reference proteome</keyword>
<dbReference type="EMBL" id="SDPM01000004">
    <property type="protein sequence ID" value="RXZ86706.1"/>
    <property type="molecule type" value="Genomic_DNA"/>
</dbReference>
<evidence type="ECO:0000313" key="2">
    <source>
        <dbReference type="EMBL" id="RXZ86706.1"/>
    </source>
</evidence>
<reference evidence="2 3" key="1">
    <citation type="submission" date="2019-01" db="EMBL/GenBank/DDBJ databases">
        <title>Agromyces.</title>
        <authorList>
            <person name="Li J."/>
        </authorList>
    </citation>
    <scope>NUCLEOTIDE SEQUENCE [LARGE SCALE GENOMIC DNA]</scope>
    <source>
        <strain evidence="2 3">DSM 23870</strain>
    </source>
</reference>
<comment type="caution">
    <text evidence="2">The sequence shown here is derived from an EMBL/GenBank/DDBJ whole genome shotgun (WGS) entry which is preliminary data.</text>
</comment>
<evidence type="ECO:0008006" key="4">
    <source>
        <dbReference type="Google" id="ProtNLM"/>
    </source>
</evidence>
<dbReference type="Pfam" id="PF13814">
    <property type="entry name" value="Replic_Relax"/>
    <property type="match status" value="1"/>
</dbReference>
<dbReference type="Proteomes" id="UP000292686">
    <property type="component" value="Unassembled WGS sequence"/>
</dbReference>
<accession>A0A4V1R2C8</accession>
<gene>
    <name evidence="2" type="ORF">ESP50_10010</name>
</gene>
<organism evidence="2 3">
    <name type="scientific">Agromyces atrinae</name>
    <dbReference type="NCBI Taxonomy" id="592376"/>
    <lineage>
        <taxon>Bacteria</taxon>
        <taxon>Bacillati</taxon>
        <taxon>Actinomycetota</taxon>
        <taxon>Actinomycetes</taxon>
        <taxon>Micrococcales</taxon>
        <taxon>Microbacteriaceae</taxon>
        <taxon>Agromyces</taxon>
    </lineage>
</organism>
<feature type="compositionally biased region" description="Polar residues" evidence="1">
    <location>
        <begin position="51"/>
        <end position="66"/>
    </location>
</feature>
<evidence type="ECO:0000256" key="1">
    <source>
        <dbReference type="SAM" id="MobiDB-lite"/>
    </source>
</evidence>
<feature type="region of interest" description="Disordered" evidence="1">
    <location>
        <begin position="1"/>
        <end position="136"/>
    </location>
</feature>
<protein>
    <recommendedName>
        <fullName evidence="4">Replication-relaxation</fullName>
    </recommendedName>
</protein>
<evidence type="ECO:0000313" key="3">
    <source>
        <dbReference type="Proteomes" id="UP000292686"/>
    </source>
</evidence>
<dbReference type="OrthoDB" id="4146863at2"/>